<feature type="region of interest" description="Disordered" evidence="4">
    <location>
        <begin position="1"/>
        <end position="96"/>
    </location>
</feature>
<dbReference type="Pfam" id="PF08424">
    <property type="entry name" value="NRDE-2"/>
    <property type="match status" value="1"/>
</dbReference>
<dbReference type="PANTHER" id="PTHR13471">
    <property type="entry name" value="TETRATRICOPEPTIDE-LIKE HELICAL"/>
    <property type="match status" value="1"/>
</dbReference>
<protein>
    <submittedName>
        <fullName evidence="5">NRDE-2, necessary for RNA interference-domain-containing protein</fullName>
    </submittedName>
</protein>
<dbReference type="PANTHER" id="PTHR13471:SF0">
    <property type="entry name" value="NUCLEAR EXOSOME REGULATOR NRDE2"/>
    <property type="match status" value="1"/>
</dbReference>
<comment type="similarity">
    <text evidence="2">Belongs to the NRDE2 family.</text>
</comment>
<evidence type="ECO:0000256" key="1">
    <source>
        <dbReference type="ARBA" id="ARBA00004123"/>
    </source>
</evidence>
<dbReference type="InterPro" id="IPR011990">
    <property type="entry name" value="TPR-like_helical_dom_sf"/>
</dbReference>
<evidence type="ECO:0000256" key="4">
    <source>
        <dbReference type="SAM" id="MobiDB-lite"/>
    </source>
</evidence>
<organism evidence="5 6">
    <name type="scientific">Seiridium unicorne</name>
    <dbReference type="NCBI Taxonomy" id="138068"/>
    <lineage>
        <taxon>Eukaryota</taxon>
        <taxon>Fungi</taxon>
        <taxon>Dikarya</taxon>
        <taxon>Ascomycota</taxon>
        <taxon>Pezizomycotina</taxon>
        <taxon>Sordariomycetes</taxon>
        <taxon>Xylariomycetidae</taxon>
        <taxon>Amphisphaeriales</taxon>
        <taxon>Sporocadaceae</taxon>
        <taxon>Seiridium</taxon>
    </lineage>
</organism>
<dbReference type="InterPro" id="IPR013633">
    <property type="entry name" value="NRDE-2"/>
</dbReference>
<feature type="compositionally biased region" description="Basic and acidic residues" evidence="4">
    <location>
        <begin position="27"/>
        <end position="52"/>
    </location>
</feature>
<name>A0ABR2V2Q3_9PEZI</name>
<evidence type="ECO:0000256" key="3">
    <source>
        <dbReference type="ARBA" id="ARBA00023242"/>
    </source>
</evidence>
<feature type="compositionally biased region" description="Basic and acidic residues" evidence="4">
    <location>
        <begin position="63"/>
        <end position="76"/>
    </location>
</feature>
<accession>A0ABR2V2Q3</accession>
<keyword evidence="3" id="KW-0539">Nucleus</keyword>
<evidence type="ECO:0000256" key="2">
    <source>
        <dbReference type="ARBA" id="ARBA00009265"/>
    </source>
</evidence>
<keyword evidence="6" id="KW-1185">Reference proteome</keyword>
<dbReference type="Proteomes" id="UP001408356">
    <property type="component" value="Unassembled WGS sequence"/>
</dbReference>
<feature type="region of interest" description="Disordered" evidence="4">
    <location>
        <begin position="151"/>
        <end position="251"/>
    </location>
</feature>
<evidence type="ECO:0000313" key="6">
    <source>
        <dbReference type="Proteomes" id="UP001408356"/>
    </source>
</evidence>
<dbReference type="EMBL" id="JARVKF010000201">
    <property type="protein sequence ID" value="KAK9421204.1"/>
    <property type="molecule type" value="Genomic_DNA"/>
</dbReference>
<proteinExistence type="inferred from homology"/>
<feature type="region of interest" description="Disordered" evidence="4">
    <location>
        <begin position="487"/>
        <end position="507"/>
    </location>
</feature>
<comment type="subcellular location">
    <subcellularLocation>
        <location evidence="1">Nucleus</location>
    </subcellularLocation>
</comment>
<reference evidence="5 6" key="1">
    <citation type="journal article" date="2024" name="J. Plant Pathol.">
        <title>Sequence and assembly of the genome of Seiridium unicorne, isolate CBS 538.82, causal agent of cypress canker disease.</title>
        <authorList>
            <person name="Scali E."/>
            <person name="Rocca G.D."/>
            <person name="Danti R."/>
            <person name="Garbelotto M."/>
            <person name="Barberini S."/>
            <person name="Baroncelli R."/>
            <person name="Emiliani G."/>
        </authorList>
    </citation>
    <scope>NUCLEOTIDE SEQUENCE [LARGE SCALE GENOMIC DNA]</scope>
    <source>
        <strain evidence="5 6">BM-138-508</strain>
    </source>
</reference>
<sequence length="1067" mass="121058">MSSAGGTSVPKFGSFKKKPEPTLAPGKDQRHEKTRYREDGGGRRRDRSHEQHTQSTATSPVRLSERTDSDVGSTREHKLKLSQRSLPPRRTNDELFTIDSRGDPLIRRYGGNDRYKVPAYRRFGGGRLLGTNGFFRIDRSGNREQFFLRGYGEGGSELSRNRSSVLAKARHEQSGSVRVRKVESETVTGGEDFLPLKQSRKRKRADSRSDGSAAENGPSYRSIHGMSKKHENSDSDEEYGSDSALELDTTAANDPITMKNIKLTARVKEHPEDTDAWIELVEHQDNLRDLHSRGGYSATQAEIKSYADIKLSLLEKALKHTKTPEQTTSLRLRTILEGSKVWDSKTASQRWEELMLDHGTNFEIWNAYVAFRQTNLTTFTYDNMKLLYVSKLRLLEKEVASQNSDADKRTVYEQLIVVFSRVTHFIADAGYTELATAVWQAVLELHFHRPAALADVSSEAALSSLQIFWESEAPRIGDEHAKGWATFDRDGGVQEPPEPRRFDNGEPLNTRDPYKAWAAIERHKAEDSRVPARTMDDGTEDDPYRVIMYADIEDILFFVPTGSLSLVQEPLLDAFLNFCRLPSVFGSNTTVRTILRDEAFHGSGSTYLTIGGDTKQYDTENNGIEYPEFSYEVQTITKTAETMFPSQRWFRYIECLRQSISPEQYRFVSNVLKQLTFSFRDENLETYYLSFDSANNISSSKKVAKALLKQDPSHIDLYIGFAKSEFAKGSKEAARNVASAALGLTALALKDRLRLCMALAWMELDDSQLKQASLRLCQVSGDAIAEEVASPAQMLKITQLLAGNRDHLLSSRDPNSAMDYAEAAVLLEYITRASGKESQSSVQGDIWSAMASVNACSGELISRGFSESAAHERLLQFAAQLLYYHASHGPYRPAFFRECIEKYVQLFPKNTIFLSLYAWREERLGIEDRVRATLDKTVLTRENDCLSSRIFAIRREMAMGNAHSTRAAFERAIESHVCKHHIGIWISYIRYCHWRKELRSKAKDVFYRAIQSCPWSKGLFMEAFVTLLKDMDSSELRSVYNTLCDKGLRVHVELDEFAENWKKAQKK</sequence>
<evidence type="ECO:0000313" key="5">
    <source>
        <dbReference type="EMBL" id="KAK9421204.1"/>
    </source>
</evidence>
<comment type="caution">
    <text evidence="5">The sequence shown here is derived from an EMBL/GenBank/DDBJ whole genome shotgun (WGS) entry which is preliminary data.</text>
</comment>
<feature type="compositionally biased region" description="Basic and acidic residues" evidence="4">
    <location>
        <begin position="487"/>
        <end position="504"/>
    </location>
</feature>
<dbReference type="SUPFAM" id="SSF48452">
    <property type="entry name" value="TPR-like"/>
    <property type="match status" value="1"/>
</dbReference>
<gene>
    <name evidence="5" type="ORF">SUNI508_06052</name>
</gene>
<dbReference type="Gene3D" id="1.25.40.10">
    <property type="entry name" value="Tetratricopeptide repeat domain"/>
    <property type="match status" value="2"/>
</dbReference>